<dbReference type="Proteomes" id="UP000325286">
    <property type="component" value="Chromosome"/>
</dbReference>
<gene>
    <name evidence="2" type="ORF">UC8_22090</name>
</gene>
<reference evidence="2 3" key="1">
    <citation type="submission" date="2019-08" db="EMBL/GenBank/DDBJ databases">
        <title>Deep-cultivation of Planctomycetes and their phenomic and genomic characterization uncovers novel biology.</title>
        <authorList>
            <person name="Wiegand S."/>
            <person name="Jogler M."/>
            <person name="Boedeker C."/>
            <person name="Pinto D."/>
            <person name="Vollmers J."/>
            <person name="Rivas-Marin E."/>
            <person name="Kohn T."/>
            <person name="Peeters S.H."/>
            <person name="Heuer A."/>
            <person name="Rast P."/>
            <person name="Oberbeckmann S."/>
            <person name="Bunk B."/>
            <person name="Jeske O."/>
            <person name="Meyerdierks A."/>
            <person name="Storesund J.E."/>
            <person name="Kallscheuer N."/>
            <person name="Luecker S."/>
            <person name="Lage O.M."/>
            <person name="Pohl T."/>
            <person name="Merkel B.J."/>
            <person name="Hornburger P."/>
            <person name="Mueller R.-W."/>
            <person name="Bruemmer F."/>
            <person name="Labrenz M."/>
            <person name="Spormann A.M."/>
            <person name="Op den Camp H."/>
            <person name="Overmann J."/>
            <person name="Amann R."/>
            <person name="Jetten M.S.M."/>
            <person name="Mascher T."/>
            <person name="Medema M.H."/>
            <person name="Devos D.P."/>
            <person name="Kaster A.-K."/>
            <person name="Ovreas L."/>
            <person name="Rohde M."/>
            <person name="Galperin M.Y."/>
            <person name="Jogler C."/>
        </authorList>
    </citation>
    <scope>NUCLEOTIDE SEQUENCE [LARGE SCALE GENOMIC DNA]</scope>
    <source>
        <strain evidence="2 3">UC8</strain>
    </source>
</reference>
<feature type="transmembrane region" description="Helical" evidence="1">
    <location>
        <begin position="48"/>
        <end position="67"/>
    </location>
</feature>
<keyword evidence="1" id="KW-0472">Membrane</keyword>
<keyword evidence="1" id="KW-0812">Transmembrane</keyword>
<feature type="transmembrane region" description="Helical" evidence="1">
    <location>
        <begin position="21"/>
        <end position="42"/>
    </location>
</feature>
<keyword evidence="1" id="KW-1133">Transmembrane helix</keyword>
<dbReference type="AlphaFoldDB" id="A0A5B9QQK5"/>
<evidence type="ECO:0000256" key="1">
    <source>
        <dbReference type="SAM" id="Phobius"/>
    </source>
</evidence>
<dbReference type="EMBL" id="CP042914">
    <property type="protein sequence ID" value="QEG40202.1"/>
    <property type="molecule type" value="Genomic_DNA"/>
</dbReference>
<dbReference type="KEGG" id="rul:UC8_22090"/>
<proteinExistence type="predicted"/>
<dbReference type="RefSeq" id="WP_068138032.1">
    <property type="nucleotide sequence ID" value="NZ_CP042914.1"/>
</dbReference>
<feature type="transmembrane region" description="Helical" evidence="1">
    <location>
        <begin position="99"/>
        <end position="117"/>
    </location>
</feature>
<organism evidence="2 3">
    <name type="scientific">Roseimaritima ulvae</name>
    <dbReference type="NCBI Taxonomy" id="980254"/>
    <lineage>
        <taxon>Bacteria</taxon>
        <taxon>Pseudomonadati</taxon>
        <taxon>Planctomycetota</taxon>
        <taxon>Planctomycetia</taxon>
        <taxon>Pirellulales</taxon>
        <taxon>Pirellulaceae</taxon>
        <taxon>Roseimaritima</taxon>
    </lineage>
</organism>
<feature type="transmembrane region" description="Helical" evidence="1">
    <location>
        <begin position="74"/>
        <end position="93"/>
    </location>
</feature>
<evidence type="ECO:0000313" key="3">
    <source>
        <dbReference type="Proteomes" id="UP000325286"/>
    </source>
</evidence>
<keyword evidence="3" id="KW-1185">Reference proteome</keyword>
<name>A0A5B9QQK5_9BACT</name>
<protein>
    <submittedName>
        <fullName evidence="2">Uncharacterized protein</fullName>
    </submittedName>
</protein>
<sequence>MDEHDEGGVETPGIAERISGFWHYVYTIAAFAGGILFTSFALSDQYNFPLVTGLAAVICFVLGVLLATRSRKAIPAYISLGLLSISFAIYRLITSETNAWGMLIAGIAFVLSFPWIAEGLQRKTP</sequence>
<accession>A0A5B9QQK5</accession>
<evidence type="ECO:0000313" key="2">
    <source>
        <dbReference type="EMBL" id="QEG40202.1"/>
    </source>
</evidence>